<dbReference type="Pfam" id="PF12991">
    <property type="entry name" value="DUF3875"/>
    <property type="match status" value="1"/>
</dbReference>
<keyword evidence="3" id="KW-1185">Reference proteome</keyword>
<evidence type="ECO:0000313" key="2">
    <source>
        <dbReference type="EMBL" id="SNS21987.1"/>
    </source>
</evidence>
<gene>
    <name evidence="2" type="ORF">SAMN06265364_1812</name>
</gene>
<dbReference type="AlphaFoldDB" id="A0AA94S1G6"/>
<sequence>MRRTVEVFDRKNKSKITTLESKFPLLSVEQGCMASKDADMTVAFRVEPPELFTVTSVEYKTIM</sequence>
<evidence type="ECO:0000259" key="1">
    <source>
        <dbReference type="Pfam" id="PF12991"/>
    </source>
</evidence>
<evidence type="ECO:0000313" key="3">
    <source>
        <dbReference type="Proteomes" id="UP000198427"/>
    </source>
</evidence>
<dbReference type="InterPro" id="IPR024451">
    <property type="entry name" value="TraG_N_Bacteroidetes"/>
</dbReference>
<feature type="domain" description="TraG N-terminal Bacteroidetes" evidence="1">
    <location>
        <begin position="12"/>
        <end position="62"/>
    </location>
</feature>
<proteinExistence type="predicted"/>
<organism evidence="2 3">
    <name type="scientific">Prevotella jejuni</name>
    <dbReference type="NCBI Taxonomy" id="1177574"/>
    <lineage>
        <taxon>Bacteria</taxon>
        <taxon>Pseudomonadati</taxon>
        <taxon>Bacteroidota</taxon>
        <taxon>Bacteroidia</taxon>
        <taxon>Bacteroidales</taxon>
        <taxon>Prevotellaceae</taxon>
        <taxon>Prevotella</taxon>
    </lineage>
</organism>
<reference evidence="2 3" key="1">
    <citation type="submission" date="2017-06" db="EMBL/GenBank/DDBJ databases">
        <authorList>
            <person name="Varghese N."/>
            <person name="Submissions S."/>
        </authorList>
    </citation>
    <scope>NUCLEOTIDE SEQUENCE [LARGE SCALE GENOMIC DNA]</scope>
    <source>
        <strain evidence="2 3">DSM 26989</strain>
    </source>
</reference>
<protein>
    <recommendedName>
        <fullName evidence="1">TraG N-terminal Bacteroidetes domain-containing protein</fullName>
    </recommendedName>
</protein>
<dbReference type="EMBL" id="FZNZ01000081">
    <property type="protein sequence ID" value="SNS21987.1"/>
    <property type="molecule type" value="Genomic_DNA"/>
</dbReference>
<name>A0AA94S1G6_9BACT</name>
<comment type="caution">
    <text evidence="2">The sequence shown here is derived from an EMBL/GenBank/DDBJ whole genome shotgun (WGS) entry which is preliminary data.</text>
</comment>
<dbReference type="Proteomes" id="UP000198427">
    <property type="component" value="Unassembled WGS sequence"/>
</dbReference>
<accession>A0AA94S1G6</accession>